<dbReference type="InterPro" id="IPR018306">
    <property type="entry name" value="Phage_T5_Orf172_DNA-bd"/>
</dbReference>
<evidence type="ECO:0000313" key="3">
    <source>
        <dbReference type="Proteomes" id="UP001468798"/>
    </source>
</evidence>
<keyword evidence="3" id="KW-1185">Reference proteome</keyword>
<reference evidence="2 3" key="1">
    <citation type="submission" date="2024-03" db="EMBL/GenBank/DDBJ databases">
        <title>Two novel species of the genus Flavobacterium exhibiting potentially degradation of complex polysaccharides.</title>
        <authorList>
            <person name="Lian X."/>
        </authorList>
    </citation>
    <scope>NUCLEOTIDE SEQUENCE [LARGE SCALE GENOMIC DNA]</scope>
    <source>
        <strain evidence="2 3">N6</strain>
    </source>
</reference>
<dbReference type="Proteomes" id="UP001468798">
    <property type="component" value="Unassembled WGS sequence"/>
</dbReference>
<organism evidence="2 3">
    <name type="scientific">Flavobacterium polysaccharolyticum</name>
    <dbReference type="NCBI Taxonomy" id="3133148"/>
    <lineage>
        <taxon>Bacteria</taxon>
        <taxon>Pseudomonadati</taxon>
        <taxon>Bacteroidota</taxon>
        <taxon>Flavobacteriia</taxon>
        <taxon>Flavobacteriales</taxon>
        <taxon>Flavobacteriaceae</taxon>
        <taxon>Flavobacterium</taxon>
    </lineage>
</organism>
<dbReference type="Pfam" id="PF13455">
    <property type="entry name" value="MUG113"/>
    <property type="match status" value="1"/>
</dbReference>
<proteinExistence type="predicted"/>
<accession>A0ABU9NJK8</accession>
<sequence length="265" mass="31578">MRTPEELINQFDQITYSLSKEDIFRFDKDDNGPIHNVITRIHTHCYGVRLFDEEVGIIIEMFYVNNDKELTGDLIQLDLNDENYFQLLIRFTAMLAQKYNDVNALIAFNTFQSKLRGFLEKLGFFTTTSIELKPYKNKNAVMYGFSERGIKNVILIEQKDFYRDFFNNIHLLEIIPDCEYVYLMVNSDTGYVKIGTSKNPRYREKTLHSQEPKVDMIALWKCDKKVEKELHEKYKEKRVRGEWFDLKLYDLKEIEEYMTKKSTVS</sequence>
<dbReference type="SMART" id="SM00974">
    <property type="entry name" value="T5orf172"/>
    <property type="match status" value="1"/>
</dbReference>
<dbReference type="RefSeq" id="WP_342690592.1">
    <property type="nucleotide sequence ID" value="NZ_JBCGDP010000002.1"/>
</dbReference>
<dbReference type="EMBL" id="JBCGDP010000002">
    <property type="protein sequence ID" value="MEM0575503.1"/>
    <property type="molecule type" value="Genomic_DNA"/>
</dbReference>
<gene>
    <name evidence="2" type="ORF">WFZ86_03250</name>
</gene>
<comment type="caution">
    <text evidence="2">The sequence shown here is derived from an EMBL/GenBank/DDBJ whole genome shotgun (WGS) entry which is preliminary data.</text>
</comment>
<protein>
    <submittedName>
        <fullName evidence="2">GIY-YIG nuclease family protein</fullName>
    </submittedName>
</protein>
<evidence type="ECO:0000259" key="1">
    <source>
        <dbReference type="SMART" id="SM00974"/>
    </source>
</evidence>
<evidence type="ECO:0000313" key="2">
    <source>
        <dbReference type="EMBL" id="MEM0575503.1"/>
    </source>
</evidence>
<feature type="domain" description="Bacteriophage T5 Orf172 DNA-binding" evidence="1">
    <location>
        <begin position="186"/>
        <end position="258"/>
    </location>
</feature>
<name>A0ABU9NJK8_9FLAO</name>